<evidence type="ECO:0000256" key="1">
    <source>
        <dbReference type="SAM" id="MobiDB-lite"/>
    </source>
</evidence>
<evidence type="ECO:0000256" key="2">
    <source>
        <dbReference type="SAM" id="SignalP"/>
    </source>
</evidence>
<dbReference type="Proteomes" id="UP000515977">
    <property type="component" value="Chromosome"/>
</dbReference>
<feature type="region of interest" description="Disordered" evidence="1">
    <location>
        <begin position="46"/>
        <end position="81"/>
    </location>
</feature>
<feature type="compositionally biased region" description="Basic and acidic residues" evidence="1">
    <location>
        <begin position="46"/>
        <end position="62"/>
    </location>
</feature>
<dbReference type="RefSeq" id="WP_187571735.1">
    <property type="nucleotide sequence ID" value="NZ_CP060711.1"/>
</dbReference>
<dbReference type="AlphaFoldDB" id="A0A7G9QXB7"/>
<evidence type="ECO:0000313" key="4">
    <source>
        <dbReference type="Proteomes" id="UP000515977"/>
    </source>
</evidence>
<gene>
    <name evidence="3" type="ORF">H9L17_07695</name>
</gene>
<accession>A0A7G9QXB7</accession>
<dbReference type="PANTHER" id="PTHR13833">
    <property type="match status" value="1"/>
</dbReference>
<dbReference type="KEGG" id="tbv:H9L17_07695"/>
<feature type="signal peptide" evidence="2">
    <location>
        <begin position="1"/>
        <end position="24"/>
    </location>
</feature>
<dbReference type="SUPFAM" id="SSF63829">
    <property type="entry name" value="Calcium-dependent phosphotriesterase"/>
    <property type="match status" value="2"/>
</dbReference>
<evidence type="ECO:0008006" key="5">
    <source>
        <dbReference type="Google" id="ProtNLM"/>
    </source>
</evidence>
<evidence type="ECO:0000313" key="3">
    <source>
        <dbReference type="EMBL" id="QNN47992.1"/>
    </source>
</evidence>
<proteinExistence type="predicted"/>
<feature type="chain" id="PRO_5028950457" description="SMP-30/gluconolactonase/LRE family protein" evidence="2">
    <location>
        <begin position="25"/>
        <end position="474"/>
    </location>
</feature>
<dbReference type="EMBL" id="CP060711">
    <property type="protein sequence ID" value="QNN47992.1"/>
    <property type="molecule type" value="Genomic_DNA"/>
</dbReference>
<sequence length="474" mass="50543">MKPRNTLTLLVPALALLLAPPAGAQSLSGMFKRALDDARQQIERKVENSAREAATRPAKDARNSAGASSSSDRDYAAPSRDVRAGDVPQHLLLKPAVGKKFDPAQGKPQIIAVNPYLQPDDIFFSGMAGVQCPAEGGLIVAGDAGFSANGNPIGEGYWRIAADGAITPLLSRRYKDGGVRSNAPMLPANPPNKSWADGNLPSPGYSYYRVDGFGLGRNGDLLLGASDVVVRIARDGRVRRVAGKAGEQGFADGTGSAVRFKHPGRPVEDDQGNLWLADQDGCAIRKIAADGTVSTLIGPDRLCNPAQTAAEDQIIPDNMLWDAQRGELIVGGNFIRPKPHDLYHTIWRIRPDGQARRVLYARKNGGTALALDGIHSLALDAQGTLHAGVGRPGRNQSILRLDEAGGKTTFLTGTGYTSFAPGNESYPVDGTASTSNFRASGDMCFATDGSLYVIDYHLLRRYDPAAKTVRTWAY</sequence>
<dbReference type="Gene3D" id="2.120.10.30">
    <property type="entry name" value="TolB, C-terminal domain"/>
    <property type="match status" value="2"/>
</dbReference>
<dbReference type="InterPro" id="IPR011042">
    <property type="entry name" value="6-blade_b-propeller_TolB-like"/>
</dbReference>
<dbReference type="PANTHER" id="PTHR13833:SF71">
    <property type="entry name" value="NHL DOMAIN-CONTAINING PROTEIN"/>
    <property type="match status" value="1"/>
</dbReference>
<keyword evidence="2" id="KW-0732">Signal</keyword>
<reference evidence="3 4" key="1">
    <citation type="submission" date="2020-08" db="EMBL/GenBank/DDBJ databases">
        <title>Genome sequence of Thermomonas brevis KACC 16975T.</title>
        <authorList>
            <person name="Hyun D.-W."/>
            <person name="Bae J.-W."/>
        </authorList>
    </citation>
    <scope>NUCLEOTIDE SEQUENCE [LARGE SCALE GENOMIC DNA]</scope>
    <source>
        <strain evidence="3 4">KACC 16975</strain>
    </source>
</reference>
<feature type="compositionally biased region" description="Basic and acidic residues" evidence="1">
    <location>
        <begin position="71"/>
        <end position="81"/>
    </location>
</feature>
<keyword evidence="4" id="KW-1185">Reference proteome</keyword>
<name>A0A7G9QXB7_9GAMM</name>
<organism evidence="3 4">
    <name type="scientific">Thermomonas brevis</name>
    <dbReference type="NCBI Taxonomy" id="215691"/>
    <lineage>
        <taxon>Bacteria</taxon>
        <taxon>Pseudomonadati</taxon>
        <taxon>Pseudomonadota</taxon>
        <taxon>Gammaproteobacteria</taxon>
        <taxon>Lysobacterales</taxon>
        <taxon>Lysobacteraceae</taxon>
        <taxon>Thermomonas</taxon>
    </lineage>
</organism>
<protein>
    <recommendedName>
        <fullName evidence="5">SMP-30/gluconolactonase/LRE family protein</fullName>
    </recommendedName>
</protein>